<sequence length="329" mass="34824">MPVSRRASRTNATSNTSRGSAASEPRISMIACPRVSSARTICAVPKAAPTTLSCACSSNGGSTSTRPPPAIKRKVSLSVRRRSSAILRGSWPEASSAALQTRTPAVSSDATASNTAKRCANGEPPNALRTCSAVTRPSECARAWSSSESASRALPAAARATISRASSSYSTASKSRICARCAERSWTESRENSKCWVRDRIVGSTFCGSVVASTKTTWSGGSSRVLRSVLDASVVSMCTSSRMYTLRDEPAPRPRLMRETKSRASCTPRFDAASSSIKSVNVPALIPVQLIQASHGSPSAPRSRQLRAFARIRALVVLPVPRGPESKYA</sequence>
<reference evidence="2" key="1">
    <citation type="submission" date="2020-05" db="EMBL/GenBank/DDBJ databases">
        <authorList>
            <person name="Chiriac C."/>
            <person name="Salcher M."/>
            <person name="Ghai R."/>
            <person name="Kavagutti S V."/>
        </authorList>
    </citation>
    <scope>NUCLEOTIDE SEQUENCE</scope>
</reference>
<proteinExistence type="predicted"/>
<dbReference type="EMBL" id="CAFAAH010000145">
    <property type="protein sequence ID" value="CAB4800727.1"/>
    <property type="molecule type" value="Genomic_DNA"/>
</dbReference>
<feature type="region of interest" description="Disordered" evidence="1">
    <location>
        <begin position="93"/>
        <end position="121"/>
    </location>
</feature>
<accession>A0A6J6Y4L3</accession>
<gene>
    <name evidence="2" type="ORF">UFOPK2996_01060</name>
</gene>
<evidence type="ECO:0000313" key="2">
    <source>
        <dbReference type="EMBL" id="CAB4800727.1"/>
    </source>
</evidence>
<feature type="compositionally biased region" description="Polar residues" evidence="1">
    <location>
        <begin position="97"/>
        <end position="116"/>
    </location>
</feature>
<organism evidence="2">
    <name type="scientific">freshwater metagenome</name>
    <dbReference type="NCBI Taxonomy" id="449393"/>
    <lineage>
        <taxon>unclassified sequences</taxon>
        <taxon>metagenomes</taxon>
        <taxon>ecological metagenomes</taxon>
    </lineage>
</organism>
<protein>
    <submittedName>
        <fullName evidence="2">Unannotated protein</fullName>
    </submittedName>
</protein>
<name>A0A6J6Y4L3_9ZZZZ</name>
<evidence type="ECO:0000256" key="1">
    <source>
        <dbReference type="SAM" id="MobiDB-lite"/>
    </source>
</evidence>
<feature type="region of interest" description="Disordered" evidence="1">
    <location>
        <begin position="1"/>
        <end position="23"/>
    </location>
</feature>
<feature type="compositionally biased region" description="Polar residues" evidence="1">
    <location>
        <begin position="9"/>
        <end position="20"/>
    </location>
</feature>
<dbReference type="AlphaFoldDB" id="A0A6J6Y4L3"/>